<dbReference type="SUPFAM" id="SSF46785">
    <property type="entry name" value="Winged helix' DNA-binding domain"/>
    <property type="match status" value="1"/>
</dbReference>
<dbReference type="AlphaFoldDB" id="A0A0G3EPN1"/>
<keyword evidence="3" id="KW-1185">Reference proteome</keyword>
<reference evidence="3" key="1">
    <citation type="submission" date="2015-06" db="EMBL/GenBank/DDBJ databases">
        <authorList>
            <person name="Lim Y.L."/>
            <person name="Ee R."/>
            <person name="Yong D."/>
            <person name="How K.Y."/>
            <person name="Yin W.F."/>
            <person name="Chan K.G."/>
        </authorList>
    </citation>
    <scope>NUCLEOTIDE SEQUENCE [LARGE SCALE GENOMIC DNA]</scope>
    <source>
        <strain evidence="3">DSM 25325</strain>
    </source>
</reference>
<protein>
    <submittedName>
        <fullName evidence="2">MarR family transcriptional regulator</fullName>
    </submittedName>
</protein>
<dbReference type="InterPro" id="IPR036388">
    <property type="entry name" value="WH-like_DNA-bd_sf"/>
</dbReference>
<dbReference type="PROSITE" id="PS50995">
    <property type="entry name" value="HTH_MARR_2"/>
    <property type="match status" value="1"/>
</dbReference>
<dbReference type="InterPro" id="IPR036390">
    <property type="entry name" value="WH_DNA-bd_sf"/>
</dbReference>
<organism evidence="2 3">
    <name type="scientific">Pandoraea thiooxydans</name>
    <dbReference type="NCBI Taxonomy" id="445709"/>
    <lineage>
        <taxon>Bacteria</taxon>
        <taxon>Pseudomonadati</taxon>
        <taxon>Pseudomonadota</taxon>
        <taxon>Betaproteobacteria</taxon>
        <taxon>Burkholderiales</taxon>
        <taxon>Burkholderiaceae</taxon>
        <taxon>Pandoraea</taxon>
    </lineage>
</organism>
<dbReference type="Pfam" id="PF13463">
    <property type="entry name" value="HTH_27"/>
    <property type="match status" value="1"/>
</dbReference>
<dbReference type="Proteomes" id="UP000036700">
    <property type="component" value="Chromosome"/>
</dbReference>
<dbReference type="EMBL" id="CP011568">
    <property type="protein sequence ID" value="AKJ67964.1"/>
    <property type="molecule type" value="Genomic_DNA"/>
</dbReference>
<evidence type="ECO:0000313" key="3">
    <source>
        <dbReference type="Proteomes" id="UP000036700"/>
    </source>
</evidence>
<dbReference type="GO" id="GO:0003700">
    <property type="term" value="F:DNA-binding transcription factor activity"/>
    <property type="evidence" value="ECO:0007669"/>
    <property type="project" value="InterPro"/>
</dbReference>
<gene>
    <name evidence="2" type="ORF">ABW99_06765</name>
</gene>
<dbReference type="STRING" id="445709.ABW99_06765"/>
<dbReference type="KEGG" id="ptx:ABW99_06765"/>
<dbReference type="PANTHER" id="PTHR33164:SF57">
    <property type="entry name" value="MARR-FAMILY TRANSCRIPTIONAL REGULATOR"/>
    <property type="match status" value="1"/>
</dbReference>
<dbReference type="GO" id="GO:0006950">
    <property type="term" value="P:response to stress"/>
    <property type="evidence" value="ECO:0007669"/>
    <property type="project" value="TreeGrafter"/>
</dbReference>
<evidence type="ECO:0000259" key="1">
    <source>
        <dbReference type="PROSITE" id="PS50995"/>
    </source>
</evidence>
<sequence length="178" mass="19773">MPRRSPSPSAPAAPLLKNPEHIEDFLLYRMHNLTRLAVRGVGLMFQREVGISRRDWRILAFVGKTPQVSLSDLAALAKLDMVVTSRCVATLVEAGLIAKVRLSANKRITALTLTEAGRDAYERARLGGQRYNREFTACLSDQEAELFERLLVKLERQARTLTQREIEKSGGAPGDGSN</sequence>
<dbReference type="SMART" id="SM00347">
    <property type="entry name" value="HTH_MARR"/>
    <property type="match status" value="1"/>
</dbReference>
<proteinExistence type="predicted"/>
<dbReference type="Gene3D" id="1.10.10.10">
    <property type="entry name" value="Winged helix-like DNA-binding domain superfamily/Winged helix DNA-binding domain"/>
    <property type="match status" value="1"/>
</dbReference>
<dbReference type="InterPro" id="IPR039422">
    <property type="entry name" value="MarR/SlyA-like"/>
</dbReference>
<dbReference type="PATRIC" id="fig|445709.3.peg.1447"/>
<dbReference type="InterPro" id="IPR000835">
    <property type="entry name" value="HTH_MarR-typ"/>
</dbReference>
<feature type="domain" description="HTH marR-type" evidence="1">
    <location>
        <begin position="23"/>
        <end position="156"/>
    </location>
</feature>
<dbReference type="PANTHER" id="PTHR33164">
    <property type="entry name" value="TRANSCRIPTIONAL REGULATOR, MARR FAMILY"/>
    <property type="match status" value="1"/>
</dbReference>
<dbReference type="PRINTS" id="PR00598">
    <property type="entry name" value="HTHMARR"/>
</dbReference>
<name>A0A0G3EPN1_9BURK</name>
<accession>A0A0G3EPN1</accession>
<evidence type="ECO:0000313" key="2">
    <source>
        <dbReference type="EMBL" id="AKJ67964.1"/>
    </source>
</evidence>